<organism evidence="1 2">
    <name type="scientific">Halteria grandinella</name>
    <dbReference type="NCBI Taxonomy" id="5974"/>
    <lineage>
        <taxon>Eukaryota</taxon>
        <taxon>Sar</taxon>
        <taxon>Alveolata</taxon>
        <taxon>Ciliophora</taxon>
        <taxon>Intramacronucleata</taxon>
        <taxon>Spirotrichea</taxon>
        <taxon>Stichotrichia</taxon>
        <taxon>Sporadotrichida</taxon>
        <taxon>Halteriidae</taxon>
        <taxon>Halteria</taxon>
    </lineage>
</organism>
<sequence>MQPQEYIQLSNRNRFEDGKIIELIDRIRNDGDAKLADIIQEDKQLIERLRQHEDIHHTVEQNIFEGVKDRDPVLLEGGVYYGQMKGVVRDGYGLLYCLDELNNSELFEGKWELGVPVRVKHSYIVNNEWCKGVGKVDSSYLFNGIAKWYCENGEQFLGYWEKGQKNGYGEYKYRFGGKHQGYWLIDEKHGLGKCTYRDGTYEFGEYKENEKYGEHKCFRNDGRIFALRNYKEEMMDDSHLDS</sequence>
<dbReference type="PANTHER" id="PTHR23084:SF263">
    <property type="entry name" value="MORN REPEAT-CONTAINING PROTEIN 1"/>
    <property type="match status" value="1"/>
</dbReference>
<dbReference type="EMBL" id="RRYP01008101">
    <property type="protein sequence ID" value="TNV80014.1"/>
    <property type="molecule type" value="Genomic_DNA"/>
</dbReference>
<name>A0A8J8T2N0_HALGN</name>
<dbReference type="SUPFAM" id="SSF82185">
    <property type="entry name" value="Histone H3 K4-specific methyltransferase SET7/9 N-terminal domain"/>
    <property type="match status" value="1"/>
</dbReference>
<evidence type="ECO:0008006" key="3">
    <source>
        <dbReference type="Google" id="ProtNLM"/>
    </source>
</evidence>
<evidence type="ECO:0000313" key="1">
    <source>
        <dbReference type="EMBL" id="TNV80014.1"/>
    </source>
</evidence>
<reference evidence="1" key="1">
    <citation type="submission" date="2019-06" db="EMBL/GenBank/DDBJ databases">
        <authorList>
            <person name="Zheng W."/>
        </authorList>
    </citation>
    <scope>NUCLEOTIDE SEQUENCE</scope>
    <source>
        <strain evidence="1">QDHG01</strain>
    </source>
</reference>
<keyword evidence="2" id="KW-1185">Reference proteome</keyword>
<evidence type="ECO:0000313" key="2">
    <source>
        <dbReference type="Proteomes" id="UP000785679"/>
    </source>
</evidence>
<comment type="caution">
    <text evidence="1">The sequence shown here is derived from an EMBL/GenBank/DDBJ whole genome shotgun (WGS) entry which is preliminary data.</text>
</comment>
<proteinExistence type="predicted"/>
<dbReference type="Proteomes" id="UP000785679">
    <property type="component" value="Unassembled WGS sequence"/>
</dbReference>
<protein>
    <recommendedName>
        <fullName evidence="3">MORN repeat protein</fullName>
    </recommendedName>
</protein>
<dbReference type="AlphaFoldDB" id="A0A8J8T2N0"/>
<gene>
    <name evidence="1" type="ORF">FGO68_gene6820</name>
</gene>
<dbReference type="PANTHER" id="PTHR23084">
    <property type="entry name" value="PHOSPHATIDYLINOSITOL-4-PHOSPHATE 5-KINASE RELATED"/>
    <property type="match status" value="1"/>
</dbReference>
<accession>A0A8J8T2N0</accession>